<dbReference type="Gene3D" id="3.20.20.100">
    <property type="entry name" value="NADP-dependent oxidoreductase domain"/>
    <property type="match status" value="1"/>
</dbReference>
<dbReference type="Proteomes" id="UP000004959">
    <property type="component" value="Chromosome"/>
</dbReference>
<comment type="caution">
    <text evidence="8">The sequence shown here is derived from an EMBL/GenBank/DDBJ whole genome shotgun (WGS) entry which is preliminary data.</text>
</comment>
<dbReference type="PRINTS" id="PR00069">
    <property type="entry name" value="ALDKETRDTASE"/>
</dbReference>
<protein>
    <submittedName>
        <fullName evidence="8">Oxidoreductase of aldo/keto reductase family subgroup 1</fullName>
    </submittedName>
</protein>
<feature type="domain" description="NADP-dependent oxidoreductase" evidence="7">
    <location>
        <begin position="23"/>
        <end position="273"/>
    </location>
</feature>
<dbReference type="eggNOG" id="COG0656">
    <property type="taxonomic scope" value="Bacteria"/>
</dbReference>
<reference evidence="8 9" key="1">
    <citation type="journal article" date="2012" name="PLoS ONE">
        <title>Functional divergence in the genus oenococcus as predicted by genome sequencing of the newly-described species, Oenococcus kitaharae.</title>
        <authorList>
            <person name="Borneman A.R."/>
            <person name="McCarthy J.M."/>
            <person name="Chambers P.J."/>
            <person name="Bartowsky E.J."/>
        </authorList>
    </citation>
    <scope>NUCLEOTIDE SEQUENCE [LARGE SCALE GENOMIC DNA]</scope>
    <source>
        <strain evidence="9">DSM17330</strain>
    </source>
</reference>
<feature type="binding site" evidence="5">
    <location>
        <position position="116"/>
    </location>
    <ligand>
        <name>substrate</name>
    </ligand>
</feature>
<sequence length="296" mass="34119">MQISAKTLTDTYSLKNGIKIPVVGFGTWQSNNGAEAYNAVKWALEAGYRHIDTAAVYGNEESVGKAIRDSGIKRDDLFITTKLWNYQRDSYEHTLQAFGDSLSRLGLDYVDLYLIHWPEPIEYRDHWQSLNDNSWRAMEKIYRDGGTRAIGVSNFRETHINELLKTAEITPMVNQIFLNPGDQEKNLIKYNQDHKILTEAYSPLGTGQLLSRPDLKKIANKHNVSVAQILIRWNLEKGYLPLPKSTHQDFIKNNTQVFDFQLDSDDHRLLDQMDGQGQQHTEPRLHDFQKIVPFLE</sequence>
<dbReference type="PATRIC" id="fig|1045004.4.peg.434"/>
<evidence type="ECO:0000256" key="6">
    <source>
        <dbReference type="PIRSR" id="PIRSR000097-3"/>
    </source>
</evidence>
<dbReference type="CDD" id="cd19071">
    <property type="entry name" value="AKR_AKR1-5-like"/>
    <property type="match status" value="1"/>
</dbReference>
<evidence type="ECO:0000256" key="5">
    <source>
        <dbReference type="PIRSR" id="PIRSR000097-2"/>
    </source>
</evidence>
<evidence type="ECO:0000256" key="3">
    <source>
        <dbReference type="ARBA" id="ARBA00023002"/>
    </source>
</evidence>
<dbReference type="EMBL" id="AFVZ01000001">
    <property type="protein sequence ID" value="EHN58556.1"/>
    <property type="molecule type" value="Genomic_DNA"/>
</dbReference>
<proteinExistence type="inferred from homology"/>
<feature type="site" description="Lowers pKa of active site Tyr" evidence="6">
    <location>
        <position position="82"/>
    </location>
</feature>
<dbReference type="GO" id="GO:0016616">
    <property type="term" value="F:oxidoreductase activity, acting on the CH-OH group of donors, NAD or NADP as acceptor"/>
    <property type="evidence" value="ECO:0007669"/>
    <property type="project" value="UniProtKB-ARBA"/>
</dbReference>
<keyword evidence="3" id="KW-0560">Oxidoreductase</keyword>
<evidence type="ECO:0000313" key="9">
    <source>
        <dbReference type="Proteomes" id="UP000004959"/>
    </source>
</evidence>
<organism evidence="8 9">
    <name type="scientific">Oenococcus kitaharae DSM 17330</name>
    <dbReference type="NCBI Taxonomy" id="1045004"/>
    <lineage>
        <taxon>Bacteria</taxon>
        <taxon>Bacillati</taxon>
        <taxon>Bacillota</taxon>
        <taxon>Bacilli</taxon>
        <taxon>Lactobacillales</taxon>
        <taxon>Lactobacillaceae</taxon>
        <taxon>Oenococcus</taxon>
    </lineage>
</organism>
<dbReference type="PIRSF" id="PIRSF000097">
    <property type="entry name" value="AKR"/>
    <property type="match status" value="1"/>
</dbReference>
<dbReference type="PANTHER" id="PTHR43827:SF3">
    <property type="entry name" value="NADP-DEPENDENT OXIDOREDUCTASE DOMAIN-CONTAINING PROTEIN"/>
    <property type="match status" value="1"/>
</dbReference>
<dbReference type="SUPFAM" id="SSF51430">
    <property type="entry name" value="NAD(P)-linked oxidoreductase"/>
    <property type="match status" value="1"/>
</dbReference>
<dbReference type="OrthoDB" id="9804790at2"/>
<dbReference type="Pfam" id="PF00248">
    <property type="entry name" value="Aldo_ket_red"/>
    <property type="match status" value="1"/>
</dbReference>
<keyword evidence="9" id="KW-1185">Reference proteome</keyword>
<evidence type="ECO:0000259" key="7">
    <source>
        <dbReference type="Pfam" id="PF00248"/>
    </source>
</evidence>
<dbReference type="InterPro" id="IPR020471">
    <property type="entry name" value="AKR"/>
</dbReference>
<comment type="similarity">
    <text evidence="1">Belongs to the aldo/keto reductase family.</text>
</comment>
<evidence type="ECO:0000256" key="1">
    <source>
        <dbReference type="ARBA" id="ARBA00007905"/>
    </source>
</evidence>
<dbReference type="InterPro" id="IPR036812">
    <property type="entry name" value="NAD(P)_OxRdtase_dom_sf"/>
</dbReference>
<keyword evidence="2" id="KW-0521">NADP</keyword>
<gene>
    <name evidence="8" type="ORF">OKIT_0438</name>
</gene>
<evidence type="ECO:0000256" key="4">
    <source>
        <dbReference type="PIRSR" id="PIRSR000097-1"/>
    </source>
</evidence>
<evidence type="ECO:0000256" key="2">
    <source>
        <dbReference type="ARBA" id="ARBA00022857"/>
    </source>
</evidence>
<dbReference type="PROSITE" id="PS00798">
    <property type="entry name" value="ALDOKETO_REDUCTASE_1"/>
    <property type="match status" value="1"/>
</dbReference>
<dbReference type="InterPro" id="IPR018170">
    <property type="entry name" value="Aldo/ket_reductase_CS"/>
</dbReference>
<dbReference type="FunFam" id="3.20.20.100:FF:000015">
    <property type="entry name" value="Oxidoreductase, aldo/keto reductase family"/>
    <property type="match status" value="1"/>
</dbReference>
<dbReference type="InterPro" id="IPR023210">
    <property type="entry name" value="NADP_OxRdtase_dom"/>
</dbReference>
<evidence type="ECO:0000313" key="8">
    <source>
        <dbReference type="EMBL" id="EHN58556.1"/>
    </source>
</evidence>
<dbReference type="RefSeq" id="WP_007744914.1">
    <property type="nucleotide sequence ID" value="NZ_CM001398.1"/>
</dbReference>
<dbReference type="HOGENOM" id="CLU_023205_0_1_9"/>
<dbReference type="PANTHER" id="PTHR43827">
    <property type="entry name" value="2,5-DIKETO-D-GLUCONIC ACID REDUCTASE"/>
    <property type="match status" value="1"/>
</dbReference>
<dbReference type="STRING" id="336988.NT96_02815"/>
<accession>G9WEZ6</accession>
<name>G9WEZ6_9LACO</name>
<dbReference type="PROSITE" id="PS00062">
    <property type="entry name" value="ALDOKETO_REDUCTASE_2"/>
    <property type="match status" value="1"/>
</dbReference>
<dbReference type="AlphaFoldDB" id="G9WEZ6"/>
<feature type="active site" description="Proton donor" evidence="4">
    <location>
        <position position="57"/>
    </location>
</feature>